<organism evidence="1">
    <name type="scientific">Anguilla anguilla</name>
    <name type="common">European freshwater eel</name>
    <name type="synonym">Muraena anguilla</name>
    <dbReference type="NCBI Taxonomy" id="7936"/>
    <lineage>
        <taxon>Eukaryota</taxon>
        <taxon>Metazoa</taxon>
        <taxon>Chordata</taxon>
        <taxon>Craniata</taxon>
        <taxon>Vertebrata</taxon>
        <taxon>Euteleostomi</taxon>
        <taxon>Actinopterygii</taxon>
        <taxon>Neopterygii</taxon>
        <taxon>Teleostei</taxon>
        <taxon>Anguilliformes</taxon>
        <taxon>Anguillidae</taxon>
        <taxon>Anguilla</taxon>
    </lineage>
</organism>
<proteinExistence type="predicted"/>
<accession>A0A0E9P744</accession>
<reference evidence="1" key="1">
    <citation type="submission" date="2014-11" db="EMBL/GenBank/DDBJ databases">
        <authorList>
            <person name="Amaro Gonzalez C."/>
        </authorList>
    </citation>
    <scope>NUCLEOTIDE SEQUENCE</scope>
</reference>
<evidence type="ECO:0000313" key="1">
    <source>
        <dbReference type="EMBL" id="JAH00122.1"/>
    </source>
</evidence>
<sequence length="33" mass="3994">MWMLRLGACRILRNMLNNHARLHNRSLKIIGYK</sequence>
<dbReference type="EMBL" id="GBXM01108455">
    <property type="protein sequence ID" value="JAH00122.1"/>
    <property type="molecule type" value="Transcribed_RNA"/>
</dbReference>
<protein>
    <submittedName>
        <fullName evidence="1">Uncharacterized protein</fullName>
    </submittedName>
</protein>
<reference evidence="1" key="2">
    <citation type="journal article" date="2015" name="Fish Shellfish Immunol.">
        <title>Early steps in the European eel (Anguilla anguilla)-Vibrio vulnificus interaction in the gills: Role of the RtxA13 toxin.</title>
        <authorList>
            <person name="Callol A."/>
            <person name="Pajuelo D."/>
            <person name="Ebbesson L."/>
            <person name="Teles M."/>
            <person name="MacKenzie S."/>
            <person name="Amaro C."/>
        </authorList>
    </citation>
    <scope>NUCLEOTIDE SEQUENCE</scope>
</reference>
<dbReference type="AlphaFoldDB" id="A0A0E9P744"/>
<name>A0A0E9P744_ANGAN</name>